<evidence type="ECO:0000259" key="12">
    <source>
        <dbReference type="Pfam" id="PF21082"/>
    </source>
</evidence>
<gene>
    <name evidence="14" type="ORF">ML462_03570</name>
</gene>
<dbReference type="InterPro" id="IPR023408">
    <property type="entry name" value="MscS_beta-dom_sf"/>
</dbReference>
<dbReference type="EMBL" id="JAKVTV010000001">
    <property type="protein sequence ID" value="MCH4822243.1"/>
    <property type="molecule type" value="Genomic_DNA"/>
</dbReference>
<feature type="transmembrane region" description="Helical" evidence="9">
    <location>
        <begin position="383"/>
        <end position="401"/>
    </location>
</feature>
<feature type="transmembrane region" description="Helical" evidence="9">
    <location>
        <begin position="549"/>
        <end position="571"/>
    </location>
</feature>
<evidence type="ECO:0000313" key="14">
    <source>
        <dbReference type="EMBL" id="MCH4822243.1"/>
    </source>
</evidence>
<feature type="transmembrane region" description="Helical" evidence="9">
    <location>
        <begin position="499"/>
        <end position="519"/>
    </location>
</feature>
<proteinExistence type="inferred from homology"/>
<organism evidence="14 15">
    <name type="scientific">Christiangramia lutea</name>
    <dbReference type="NCBI Taxonomy" id="1607951"/>
    <lineage>
        <taxon>Bacteria</taxon>
        <taxon>Pseudomonadati</taxon>
        <taxon>Bacteroidota</taxon>
        <taxon>Flavobacteriia</taxon>
        <taxon>Flavobacteriales</taxon>
        <taxon>Flavobacteriaceae</taxon>
        <taxon>Christiangramia</taxon>
    </lineage>
</organism>
<feature type="transmembrane region" description="Helical" evidence="9">
    <location>
        <begin position="456"/>
        <end position="478"/>
    </location>
</feature>
<dbReference type="Proteomes" id="UP001139226">
    <property type="component" value="Unassembled WGS sequence"/>
</dbReference>
<dbReference type="Pfam" id="PF21088">
    <property type="entry name" value="MS_channel_1st"/>
    <property type="match status" value="1"/>
</dbReference>
<feature type="compositionally biased region" description="Basic and acidic residues" evidence="8">
    <location>
        <begin position="834"/>
        <end position="851"/>
    </location>
</feature>
<evidence type="ECO:0000313" key="15">
    <source>
        <dbReference type="Proteomes" id="UP001139226"/>
    </source>
</evidence>
<evidence type="ECO:0000256" key="6">
    <source>
        <dbReference type="ARBA" id="ARBA00023136"/>
    </source>
</evidence>
<comment type="caution">
    <text evidence="14">The sequence shown here is derived from an EMBL/GenBank/DDBJ whole genome shotgun (WGS) entry which is preliminary data.</text>
</comment>
<evidence type="ECO:0000256" key="5">
    <source>
        <dbReference type="ARBA" id="ARBA00022989"/>
    </source>
</evidence>
<comment type="similarity">
    <text evidence="2">Belongs to the MscS (TC 1.A.23) family.</text>
</comment>
<feature type="domain" description="Mechanosensitive ion channel MscS" evidence="11">
    <location>
        <begin position="634"/>
        <end position="700"/>
    </location>
</feature>
<keyword evidence="7" id="KW-0175">Coiled coil</keyword>
<dbReference type="SUPFAM" id="SSF82689">
    <property type="entry name" value="Mechanosensitive channel protein MscS (YggB), C-terminal domain"/>
    <property type="match status" value="1"/>
</dbReference>
<dbReference type="SUPFAM" id="SSF50182">
    <property type="entry name" value="Sm-like ribonucleoproteins"/>
    <property type="match status" value="1"/>
</dbReference>
<dbReference type="GO" id="GO:0008381">
    <property type="term" value="F:mechanosensitive monoatomic ion channel activity"/>
    <property type="evidence" value="ECO:0007669"/>
    <property type="project" value="UniProtKB-ARBA"/>
</dbReference>
<keyword evidence="5 9" id="KW-1133">Transmembrane helix</keyword>
<dbReference type="Pfam" id="PF21082">
    <property type="entry name" value="MS_channel_3rd"/>
    <property type="match status" value="1"/>
</dbReference>
<feature type="domain" description="Mechanosensitive ion channel transmembrane helices 2/3" evidence="13">
    <location>
        <begin position="593"/>
        <end position="633"/>
    </location>
</feature>
<evidence type="ECO:0000256" key="8">
    <source>
        <dbReference type="SAM" id="MobiDB-lite"/>
    </source>
</evidence>
<feature type="signal peptide" evidence="10">
    <location>
        <begin position="1"/>
        <end position="19"/>
    </location>
</feature>
<feature type="transmembrane region" description="Helical" evidence="9">
    <location>
        <begin position="624"/>
        <end position="647"/>
    </location>
</feature>
<dbReference type="Gene3D" id="3.30.70.100">
    <property type="match status" value="1"/>
</dbReference>
<evidence type="ECO:0000256" key="3">
    <source>
        <dbReference type="ARBA" id="ARBA00022475"/>
    </source>
</evidence>
<keyword evidence="6 9" id="KW-0472">Membrane</keyword>
<evidence type="ECO:0000259" key="11">
    <source>
        <dbReference type="Pfam" id="PF00924"/>
    </source>
</evidence>
<dbReference type="PANTHER" id="PTHR30347">
    <property type="entry name" value="POTASSIUM CHANNEL RELATED"/>
    <property type="match status" value="1"/>
</dbReference>
<dbReference type="InterPro" id="IPR006686">
    <property type="entry name" value="MscS_channel_CS"/>
</dbReference>
<protein>
    <submittedName>
        <fullName evidence="14">Mechanosensitive ion channel</fullName>
    </submittedName>
</protein>
<feature type="chain" id="PRO_5040950532" evidence="10">
    <location>
        <begin position="20"/>
        <end position="864"/>
    </location>
</feature>
<dbReference type="InterPro" id="IPR049142">
    <property type="entry name" value="MS_channel_1st"/>
</dbReference>
<dbReference type="GO" id="GO:0005886">
    <property type="term" value="C:plasma membrane"/>
    <property type="evidence" value="ECO:0007669"/>
    <property type="project" value="UniProtKB-SubCell"/>
</dbReference>
<feature type="transmembrane region" description="Helical" evidence="9">
    <location>
        <begin position="330"/>
        <end position="351"/>
    </location>
</feature>
<evidence type="ECO:0000256" key="10">
    <source>
        <dbReference type="SAM" id="SignalP"/>
    </source>
</evidence>
<dbReference type="PANTHER" id="PTHR30347:SF1">
    <property type="entry name" value="MECHANOSENSITIVE CHANNEL MSCK"/>
    <property type="match status" value="1"/>
</dbReference>
<dbReference type="InterPro" id="IPR011014">
    <property type="entry name" value="MscS_channel_TM-2"/>
</dbReference>
<dbReference type="PROSITE" id="PS01246">
    <property type="entry name" value="UPF0003"/>
    <property type="match status" value="1"/>
</dbReference>
<feature type="transmembrane region" description="Helical" evidence="9">
    <location>
        <begin position="262"/>
        <end position="281"/>
    </location>
</feature>
<evidence type="ECO:0000256" key="7">
    <source>
        <dbReference type="SAM" id="Coils"/>
    </source>
</evidence>
<evidence type="ECO:0000256" key="2">
    <source>
        <dbReference type="ARBA" id="ARBA00008017"/>
    </source>
</evidence>
<name>A0A9X1V153_9FLAO</name>
<feature type="domain" description="Mechanosensitive ion channel MscS C-terminal" evidence="12">
    <location>
        <begin position="709"/>
        <end position="790"/>
    </location>
</feature>
<evidence type="ECO:0000256" key="9">
    <source>
        <dbReference type="SAM" id="Phobius"/>
    </source>
</evidence>
<dbReference type="Gene3D" id="2.30.30.60">
    <property type="match status" value="1"/>
</dbReference>
<dbReference type="RefSeq" id="WP_240712352.1">
    <property type="nucleotide sequence ID" value="NZ_JAKVTV010000001.1"/>
</dbReference>
<evidence type="ECO:0000256" key="1">
    <source>
        <dbReference type="ARBA" id="ARBA00004651"/>
    </source>
</evidence>
<accession>A0A9X1V153</accession>
<keyword evidence="3" id="KW-1003">Cell membrane</keyword>
<reference evidence="14" key="1">
    <citation type="submission" date="2022-03" db="EMBL/GenBank/DDBJ databases">
        <title>Gramella crocea sp. nov., isolated from activated sludge of a seafood processing plant.</title>
        <authorList>
            <person name="Zhang X."/>
        </authorList>
    </citation>
    <scope>NUCLEOTIDE SEQUENCE</scope>
    <source>
        <strain evidence="14">YJ019</strain>
    </source>
</reference>
<dbReference type="InterPro" id="IPR006685">
    <property type="entry name" value="MscS_channel_2nd"/>
</dbReference>
<dbReference type="InterPro" id="IPR052702">
    <property type="entry name" value="MscS-like_channel"/>
</dbReference>
<comment type="subcellular location">
    <subcellularLocation>
        <location evidence="1">Cell membrane</location>
        <topology evidence="1">Multi-pass membrane protein</topology>
    </subcellularLocation>
</comment>
<feature type="compositionally biased region" description="Basic and acidic residues" evidence="8">
    <location>
        <begin position="809"/>
        <end position="824"/>
    </location>
</feature>
<dbReference type="InterPro" id="IPR010920">
    <property type="entry name" value="LSM_dom_sf"/>
</dbReference>
<feature type="transmembrane region" description="Helical" evidence="9">
    <location>
        <begin position="592"/>
        <end position="612"/>
    </location>
</feature>
<keyword evidence="4 9" id="KW-0812">Transmembrane</keyword>
<feature type="transmembrane region" description="Helical" evidence="9">
    <location>
        <begin position="302"/>
        <end position="324"/>
    </location>
</feature>
<feature type="coiled-coil region" evidence="7">
    <location>
        <begin position="44"/>
        <end position="75"/>
    </location>
</feature>
<feature type="transmembrane region" description="Helical" evidence="9">
    <location>
        <begin position="422"/>
        <end position="444"/>
    </location>
</feature>
<dbReference type="Pfam" id="PF00924">
    <property type="entry name" value="MS_channel_2nd"/>
    <property type="match status" value="1"/>
</dbReference>
<dbReference type="InterPro" id="IPR049278">
    <property type="entry name" value="MS_channel_C"/>
</dbReference>
<feature type="transmembrane region" description="Helical" evidence="9">
    <location>
        <begin position="358"/>
        <end position="377"/>
    </location>
</feature>
<sequence length="864" mass="99769">MTRLIPFLFFLALPFGLSAQVLNMEQDNRETDTIGQIEPEAIPLSRIVQELETTREEIKSNRNRVERNITEADSLFPIYEEFLNEQKQEVAAFLTANPNKEKIDNIIIKWEGFNNYLKSWQSEINESERKNSLLLETIEPKEDIWVLSYESALEEDIPEKVLLSIEETIFDIRALKDTIFMNNYDLLSLESQVNQEINETNSVIDELRALKRSEVYRIFHQRHPALWNTSFRNIWAEAKSEDGKPLEITRFGVRKFIDNTKATLPLFLFLMGLITFLILYSKRTLRKYPFERRNLDLQRAKNVFSGHYISAICFLSLLLARYYFVPLPKLFLDISILLLLVFAVPLVLNFMHKRYRRLILFAILFYVINSVKTHVWFNSEQYRIYLLIEAILLIAVLIFFINPHYKKTKGRLGDFGTFLLKLVPILFVLGLIAIVSNILGYTNLTDLSLKIATRSGVFVILFYVLLVIINAVFLSIIHRHYVVKNEYDVDKKIQTEKKALRIIRVLIIIFWLLAFLNMIDQFQPLVTILSDFLSEPYKIGDITFTLQDIFSFLLVLFIAFALTRIVSFLLNDEDGMLRIFHLPKGYPAAISLIIRYLIIGFGVILALSSLGIDLSKFNLMAGALGLGIGFGLQTVISNFVSGMILVFERPIIQGDTVEVDNLLGIVNRIGVRSSSITTFDGAEVIVPNNNLISNDLINWTLSNNTKRVEIFVGTTYSSDPNEVLKILFTVAEGYKHTLKNPPPQALFVEFGDSSLNFTLRFWVHYENWLQARSDISIEIYNQFKKANIQIPFPQRDIYIKSMPGSSQDPEPKDKPDDTSRKMEDTDIPEVITPIEHREPDPDVKIDEKKLTDDEDQEKDPEKDD</sequence>
<dbReference type="Gene3D" id="1.10.287.1260">
    <property type="match status" value="1"/>
</dbReference>
<dbReference type="SUPFAM" id="SSF82861">
    <property type="entry name" value="Mechanosensitive channel protein MscS (YggB), transmembrane region"/>
    <property type="match status" value="1"/>
</dbReference>
<dbReference type="AlphaFoldDB" id="A0A9X1V153"/>
<feature type="region of interest" description="Disordered" evidence="8">
    <location>
        <begin position="799"/>
        <end position="864"/>
    </location>
</feature>
<dbReference type="InterPro" id="IPR011066">
    <property type="entry name" value="MscS_channel_C_sf"/>
</dbReference>
<keyword evidence="15" id="KW-1185">Reference proteome</keyword>
<keyword evidence="10" id="KW-0732">Signal</keyword>
<evidence type="ECO:0000259" key="13">
    <source>
        <dbReference type="Pfam" id="PF21088"/>
    </source>
</evidence>
<evidence type="ECO:0000256" key="4">
    <source>
        <dbReference type="ARBA" id="ARBA00022692"/>
    </source>
</evidence>